<comment type="subcellular location">
    <subcellularLocation>
        <location evidence="1">Nucleus</location>
    </subcellularLocation>
</comment>
<proteinExistence type="predicted"/>
<sequence length="189" mass="21130">MQATLRKDRDKSVQNAASIDSTQVQYHSSATEQNQQKIRAKAAQRAYRERKEQRLIHLKQQIGAMEESNAGLRASNEQLKLEIVRIAAENEVRLATSMNSFTSSHSRPSGNIYDHPVHRLTESKEGDKLLDKVAAWDMIQNHALYKAGLVDIVGVKQKLEGFAQCNGQGIAFEQGRIRSAIENSVISDS</sequence>
<dbReference type="Gene3D" id="1.10.238.100">
    <property type="entry name" value="YAP1 redox domain. Chain B"/>
    <property type="match status" value="1"/>
</dbReference>
<dbReference type="Gene3D" id="1.20.5.170">
    <property type="match status" value="1"/>
</dbReference>
<keyword evidence="6" id="KW-1185">Reference proteome</keyword>
<evidence type="ECO:0000256" key="3">
    <source>
        <dbReference type="SAM" id="MobiDB-lite"/>
    </source>
</evidence>
<feature type="domain" description="BZIP" evidence="4">
    <location>
        <begin position="30"/>
        <end position="92"/>
    </location>
</feature>
<evidence type="ECO:0000256" key="2">
    <source>
        <dbReference type="ARBA" id="ARBA00023242"/>
    </source>
</evidence>
<dbReference type="InterPro" id="IPR004827">
    <property type="entry name" value="bZIP"/>
</dbReference>
<feature type="compositionally biased region" description="Polar residues" evidence="3">
    <location>
        <begin position="13"/>
        <end position="32"/>
    </location>
</feature>
<keyword evidence="2" id="KW-0539">Nucleus</keyword>
<dbReference type="SMART" id="SM00338">
    <property type="entry name" value="BRLZ"/>
    <property type="match status" value="1"/>
</dbReference>
<protein>
    <recommendedName>
        <fullName evidence="4">BZIP domain-containing protein</fullName>
    </recommendedName>
</protein>
<reference evidence="5 6" key="1">
    <citation type="submission" date="2020-01" db="EMBL/GenBank/DDBJ databases">
        <title>Draft genome sequence of Aspergillus udagawae IFM 53868.</title>
        <authorList>
            <person name="Takahashi H."/>
            <person name="Yaguchi T."/>
        </authorList>
    </citation>
    <scope>NUCLEOTIDE SEQUENCE [LARGE SCALE GENOMIC DNA]</scope>
    <source>
        <strain evidence="5 6">IFM 53868</strain>
    </source>
</reference>
<dbReference type="Proteomes" id="UP000465266">
    <property type="component" value="Unassembled WGS sequence"/>
</dbReference>
<dbReference type="InterPro" id="IPR046347">
    <property type="entry name" value="bZIP_sf"/>
</dbReference>
<organism evidence="5 6">
    <name type="scientific">Aspergillus udagawae</name>
    <dbReference type="NCBI Taxonomy" id="91492"/>
    <lineage>
        <taxon>Eukaryota</taxon>
        <taxon>Fungi</taxon>
        <taxon>Dikarya</taxon>
        <taxon>Ascomycota</taxon>
        <taxon>Pezizomycotina</taxon>
        <taxon>Eurotiomycetes</taxon>
        <taxon>Eurotiomycetidae</taxon>
        <taxon>Eurotiales</taxon>
        <taxon>Aspergillaceae</taxon>
        <taxon>Aspergillus</taxon>
        <taxon>Aspergillus subgen. Fumigati</taxon>
    </lineage>
</organism>
<evidence type="ECO:0000313" key="6">
    <source>
        <dbReference type="Proteomes" id="UP000465266"/>
    </source>
</evidence>
<feature type="region of interest" description="Disordered" evidence="3">
    <location>
        <begin position="1"/>
        <end position="35"/>
    </location>
</feature>
<dbReference type="InterPro" id="IPR050936">
    <property type="entry name" value="AP-1-like"/>
</dbReference>
<dbReference type="CDD" id="cd14688">
    <property type="entry name" value="bZIP_YAP"/>
    <property type="match status" value="1"/>
</dbReference>
<dbReference type="PANTHER" id="PTHR40621">
    <property type="entry name" value="TRANSCRIPTION FACTOR KAPC-RELATED"/>
    <property type="match status" value="1"/>
</dbReference>
<dbReference type="EMBL" id="BLKG01000124">
    <property type="protein sequence ID" value="GFF96168.1"/>
    <property type="molecule type" value="Genomic_DNA"/>
</dbReference>
<dbReference type="PANTHER" id="PTHR40621:SF8">
    <property type="entry name" value="AP-1-LIKE TRANSCRIPTION FACTOR YAP3"/>
    <property type="match status" value="1"/>
</dbReference>
<evidence type="ECO:0000259" key="4">
    <source>
        <dbReference type="SMART" id="SM00338"/>
    </source>
</evidence>
<comment type="caution">
    <text evidence="5">The sequence shown here is derived from an EMBL/GenBank/DDBJ whole genome shotgun (WGS) entry which is preliminary data.</text>
</comment>
<name>A0ABQ1B9E2_9EURO</name>
<evidence type="ECO:0000256" key="1">
    <source>
        <dbReference type="ARBA" id="ARBA00004123"/>
    </source>
</evidence>
<accession>A0ABQ1B9E2</accession>
<gene>
    <name evidence="5" type="ORF">IFM53868_08397</name>
</gene>
<evidence type="ECO:0000313" key="5">
    <source>
        <dbReference type="EMBL" id="GFF96168.1"/>
    </source>
</evidence>
<feature type="compositionally biased region" description="Basic and acidic residues" evidence="3">
    <location>
        <begin position="1"/>
        <end position="12"/>
    </location>
</feature>
<dbReference type="SUPFAM" id="SSF57959">
    <property type="entry name" value="Leucine zipper domain"/>
    <property type="match status" value="1"/>
</dbReference>